<reference evidence="2 3" key="1">
    <citation type="submission" date="2014-08" db="EMBL/GenBank/DDBJ databases">
        <authorList>
            <person name="Hassan Y.I."/>
            <person name="Lepp D."/>
            <person name="Zhou T."/>
        </authorList>
    </citation>
    <scope>NUCLEOTIDE SEQUENCE [LARGE SCALE GENOMIC DNA]</scope>
    <source>
        <strain evidence="2 3">IFO13584</strain>
    </source>
</reference>
<evidence type="ECO:0000256" key="1">
    <source>
        <dbReference type="SAM" id="MobiDB-lite"/>
    </source>
</evidence>
<dbReference type="AlphaFoldDB" id="A0A087LY07"/>
<gene>
    <name evidence="2" type="ORF">JP75_20785</name>
</gene>
<name>A0A087LY07_9HYPH</name>
<proteinExistence type="predicted"/>
<evidence type="ECO:0000313" key="2">
    <source>
        <dbReference type="EMBL" id="KFL29510.1"/>
    </source>
</evidence>
<keyword evidence="3" id="KW-1185">Reference proteome</keyword>
<protein>
    <submittedName>
        <fullName evidence="2">Uncharacterized protein</fullName>
    </submittedName>
</protein>
<dbReference type="RefSeq" id="WP_035086356.1">
    <property type="nucleotide sequence ID" value="NZ_JQGC01000025.1"/>
</dbReference>
<dbReference type="EMBL" id="JQGC01000025">
    <property type="protein sequence ID" value="KFL29510.1"/>
    <property type="molecule type" value="Genomic_DNA"/>
</dbReference>
<organism evidence="2 3">
    <name type="scientific">Devosia riboflavina</name>
    <dbReference type="NCBI Taxonomy" id="46914"/>
    <lineage>
        <taxon>Bacteria</taxon>
        <taxon>Pseudomonadati</taxon>
        <taxon>Pseudomonadota</taxon>
        <taxon>Alphaproteobacteria</taxon>
        <taxon>Hyphomicrobiales</taxon>
        <taxon>Devosiaceae</taxon>
        <taxon>Devosia</taxon>
    </lineage>
</organism>
<dbReference type="Proteomes" id="UP000028981">
    <property type="component" value="Unassembled WGS sequence"/>
</dbReference>
<comment type="caution">
    <text evidence="2">The sequence shown here is derived from an EMBL/GenBank/DDBJ whole genome shotgun (WGS) entry which is preliminary data.</text>
</comment>
<evidence type="ECO:0000313" key="3">
    <source>
        <dbReference type="Proteomes" id="UP000028981"/>
    </source>
</evidence>
<feature type="region of interest" description="Disordered" evidence="1">
    <location>
        <begin position="28"/>
        <end position="49"/>
    </location>
</feature>
<accession>A0A087LY07</accession>
<feature type="compositionally biased region" description="Acidic residues" evidence="1">
    <location>
        <begin position="28"/>
        <end position="40"/>
    </location>
</feature>
<sequence length="67" mass="7623">MDKHTREALSTIIEQLIAIVDVLDGDPDFEDEGLSEEVSDQDTNPPNLWVDHAKVRPIRRMPAVRRA</sequence>